<keyword evidence="1" id="KW-0233">DNA recombination</keyword>
<dbReference type="Gene3D" id="1.10.443.10">
    <property type="entry name" value="Intergrase catalytic core"/>
    <property type="match status" value="1"/>
</dbReference>
<evidence type="ECO:0000256" key="1">
    <source>
        <dbReference type="ARBA" id="ARBA00023172"/>
    </source>
</evidence>
<evidence type="ECO:0008006" key="4">
    <source>
        <dbReference type="Google" id="ProtNLM"/>
    </source>
</evidence>
<protein>
    <recommendedName>
        <fullName evidence="4">Integrase</fullName>
    </recommendedName>
</protein>
<dbReference type="SUPFAM" id="SSF56349">
    <property type="entry name" value="DNA breaking-rejoining enzymes"/>
    <property type="match status" value="1"/>
</dbReference>
<evidence type="ECO:0000313" key="2">
    <source>
        <dbReference type="EMBL" id="OBU02513.1"/>
    </source>
</evidence>
<name>A0A1B8H0D5_9GAMM</name>
<dbReference type="GO" id="GO:0003677">
    <property type="term" value="F:DNA binding"/>
    <property type="evidence" value="ECO:0007669"/>
    <property type="project" value="InterPro"/>
</dbReference>
<dbReference type="GO" id="GO:0006310">
    <property type="term" value="P:DNA recombination"/>
    <property type="evidence" value="ECO:0007669"/>
    <property type="project" value="UniProtKB-KW"/>
</dbReference>
<accession>A0A1B8H0D5</accession>
<reference evidence="2 3" key="1">
    <citation type="submission" date="2016-06" db="EMBL/GenBank/DDBJ databases">
        <authorList>
            <person name="Kjaerup R.B."/>
            <person name="Dalgaard T.S."/>
            <person name="Juul-Madsen H.R."/>
        </authorList>
    </citation>
    <scope>NUCLEOTIDE SEQUENCE [LARGE SCALE GENOMIC DNA]</scope>
    <source>
        <strain evidence="2 3">GCSL-Mp3</strain>
    </source>
</reference>
<dbReference type="AlphaFoldDB" id="A0A1B8H0D5"/>
<dbReference type="GO" id="GO:0015074">
    <property type="term" value="P:DNA integration"/>
    <property type="evidence" value="ECO:0007669"/>
    <property type="project" value="InterPro"/>
</dbReference>
<dbReference type="InterPro" id="IPR011010">
    <property type="entry name" value="DNA_brk_join_enz"/>
</dbReference>
<organism evidence="2 3">
    <name type="scientific">Morganella psychrotolerans</name>
    <dbReference type="NCBI Taxonomy" id="368603"/>
    <lineage>
        <taxon>Bacteria</taxon>
        <taxon>Pseudomonadati</taxon>
        <taxon>Pseudomonadota</taxon>
        <taxon>Gammaproteobacteria</taxon>
        <taxon>Enterobacterales</taxon>
        <taxon>Morganellaceae</taxon>
        <taxon>Morganella</taxon>
    </lineage>
</organism>
<proteinExistence type="predicted"/>
<gene>
    <name evidence="2" type="ORF">AYY17_12740</name>
</gene>
<sequence length="109" mass="12904">MSLCNVIVFCRDRVVSKYLVHYQHTTSPAQKGEKVTANTLTITFRKARDKCEIKWNKGAAPTFHEMRSLSERLYRQQRINTKNLLGHKNQQQTDKYHDDRGKDWIRVLI</sequence>
<dbReference type="EMBL" id="LZEX01000045">
    <property type="protein sequence ID" value="OBU02513.1"/>
    <property type="molecule type" value="Genomic_DNA"/>
</dbReference>
<evidence type="ECO:0000313" key="3">
    <source>
        <dbReference type="Proteomes" id="UP000092247"/>
    </source>
</evidence>
<comment type="caution">
    <text evidence="2">The sequence shown here is derived from an EMBL/GenBank/DDBJ whole genome shotgun (WGS) entry which is preliminary data.</text>
</comment>
<dbReference type="InterPro" id="IPR013762">
    <property type="entry name" value="Integrase-like_cat_sf"/>
</dbReference>
<dbReference type="Proteomes" id="UP000092247">
    <property type="component" value="Unassembled WGS sequence"/>
</dbReference>